<keyword evidence="3" id="KW-0175">Coiled coil</keyword>
<feature type="region of interest" description="Disordered" evidence="4">
    <location>
        <begin position="435"/>
        <end position="457"/>
    </location>
</feature>
<feature type="compositionally biased region" description="Basic and acidic residues" evidence="4">
    <location>
        <begin position="220"/>
        <end position="234"/>
    </location>
</feature>
<name>A0A9N9AQS1_9GLOM</name>
<feature type="coiled-coil region" evidence="3">
    <location>
        <begin position="568"/>
        <end position="602"/>
    </location>
</feature>
<feature type="region of interest" description="Disordered" evidence="4">
    <location>
        <begin position="481"/>
        <end position="507"/>
    </location>
</feature>
<sequence>MSSKNRKRKLAIEPCITHLSYLQQKFPALGFLVAGQFILIEAIIMETFPNFDYHDFKLGFLPMNSQKQHNFNGKNSSMSNDYQQQTITLTSSNNLASANSLNFSQQSTVSFSLNDMLSNSGSDNNSCSESVMMSPYSVILNSGELTMDDAFFEDSEFFFEPLESPALVDPYIYLSPALTSSISQSDQAMCLSDNLARQPNQNNQKLERNNSLEQIRIKDSIRHNDNNSNTDHDNNSITNNIIPTIMTGSPSIPPNSSMPLALPSANTMITSSPTAQEPMPNLSLGSNLVSEAVSTQSPYTLLPTTTSNNPTLSDKIAPITPSSLMKLNENPSSPGSTQNAQKIDKQQKQIIQSSRVSNEKRTSNKESTFVVPPPPTQSRSIRVTNIDVSQHMRAVSPNTSPVSPGTNPMLMSPMILPSPPPGKRIIHSNQSVCTPSTLNSSKSPQALKPTISPNLKPRLSGVTADDAAEQLANKSLGISYSSDVHSSLESRRTTHKAAEQKRRDSLKRSFDELKKVIPINSTSSNTNINNNGCDGNNNSSISGKIVDNNGSMKNVSKLFLLKRAHDHIIELQQQTKEKDLIIRNLRNEIDELKVVKRQKVDQIQQDDSANIQDNN</sequence>
<keyword evidence="8" id="KW-1185">Reference proteome</keyword>
<evidence type="ECO:0000256" key="4">
    <source>
        <dbReference type="SAM" id="MobiDB-lite"/>
    </source>
</evidence>
<comment type="caution">
    <text evidence="7">The sequence shown here is derived from an EMBL/GenBank/DDBJ whole genome shotgun (WGS) entry which is preliminary data.</text>
</comment>
<feature type="compositionally biased region" description="Polar residues" evidence="4">
    <location>
        <begin position="323"/>
        <end position="340"/>
    </location>
</feature>
<dbReference type="GO" id="GO:0045944">
    <property type="term" value="P:positive regulation of transcription by RNA polymerase II"/>
    <property type="evidence" value="ECO:0007669"/>
    <property type="project" value="TreeGrafter"/>
</dbReference>
<feature type="region of interest" description="Disordered" evidence="4">
    <location>
        <begin position="220"/>
        <end position="283"/>
    </location>
</feature>
<feature type="compositionally biased region" description="Low complexity" evidence="4">
    <location>
        <begin position="235"/>
        <end position="247"/>
    </location>
</feature>
<dbReference type="PROSITE" id="PS50888">
    <property type="entry name" value="BHLH"/>
    <property type="match status" value="1"/>
</dbReference>
<keyword evidence="5" id="KW-0472">Membrane</keyword>
<dbReference type="Proteomes" id="UP000789405">
    <property type="component" value="Unassembled WGS sequence"/>
</dbReference>
<gene>
    <name evidence="7" type="ORF">DERYTH_LOCUS4827</name>
</gene>
<dbReference type="EMBL" id="CAJVPY010001912">
    <property type="protein sequence ID" value="CAG8541525.1"/>
    <property type="molecule type" value="Genomic_DNA"/>
</dbReference>
<dbReference type="AlphaFoldDB" id="A0A9N9AQS1"/>
<dbReference type="PANTHER" id="PTHR10328">
    <property type="entry name" value="PROTEIN MAX MYC-ASSOCIATED FACTOR X"/>
    <property type="match status" value="1"/>
</dbReference>
<dbReference type="PANTHER" id="PTHR10328:SF15">
    <property type="entry name" value="BHLH TRANSCRIPTION FACTOR"/>
    <property type="match status" value="1"/>
</dbReference>
<feature type="domain" description="BHLH" evidence="6">
    <location>
        <begin position="490"/>
        <end position="571"/>
    </location>
</feature>
<keyword evidence="5" id="KW-1133">Transmembrane helix</keyword>
<evidence type="ECO:0000259" key="6">
    <source>
        <dbReference type="PROSITE" id="PS50888"/>
    </source>
</evidence>
<accession>A0A9N9AQS1</accession>
<dbReference type="GO" id="GO:0090575">
    <property type="term" value="C:RNA polymerase II transcription regulator complex"/>
    <property type="evidence" value="ECO:0007669"/>
    <property type="project" value="TreeGrafter"/>
</dbReference>
<dbReference type="GO" id="GO:0003677">
    <property type="term" value="F:DNA binding"/>
    <property type="evidence" value="ECO:0007669"/>
    <property type="project" value="UniProtKB-KW"/>
</dbReference>
<evidence type="ECO:0000256" key="3">
    <source>
        <dbReference type="SAM" id="Coils"/>
    </source>
</evidence>
<dbReference type="InterPro" id="IPR036638">
    <property type="entry name" value="HLH_DNA-bd_sf"/>
</dbReference>
<dbReference type="GO" id="GO:0003700">
    <property type="term" value="F:DNA-binding transcription factor activity"/>
    <property type="evidence" value="ECO:0007669"/>
    <property type="project" value="TreeGrafter"/>
</dbReference>
<feature type="compositionally biased region" description="Polar residues" evidence="4">
    <location>
        <begin position="435"/>
        <end position="444"/>
    </location>
</feature>
<keyword evidence="1" id="KW-0238">DNA-binding</keyword>
<evidence type="ECO:0000313" key="8">
    <source>
        <dbReference type="Proteomes" id="UP000789405"/>
    </source>
</evidence>
<feature type="compositionally biased region" description="Basic and acidic residues" evidence="4">
    <location>
        <begin position="486"/>
        <end position="507"/>
    </location>
</feature>
<organism evidence="7 8">
    <name type="scientific">Dentiscutata erythropus</name>
    <dbReference type="NCBI Taxonomy" id="1348616"/>
    <lineage>
        <taxon>Eukaryota</taxon>
        <taxon>Fungi</taxon>
        <taxon>Fungi incertae sedis</taxon>
        <taxon>Mucoromycota</taxon>
        <taxon>Glomeromycotina</taxon>
        <taxon>Glomeromycetes</taxon>
        <taxon>Diversisporales</taxon>
        <taxon>Gigasporaceae</taxon>
        <taxon>Dentiscutata</taxon>
    </lineage>
</organism>
<reference evidence="7" key="1">
    <citation type="submission" date="2021-06" db="EMBL/GenBank/DDBJ databases">
        <authorList>
            <person name="Kallberg Y."/>
            <person name="Tangrot J."/>
            <person name="Rosling A."/>
        </authorList>
    </citation>
    <scope>NUCLEOTIDE SEQUENCE</scope>
    <source>
        <strain evidence="7">MA453B</strain>
    </source>
</reference>
<evidence type="ECO:0000313" key="7">
    <source>
        <dbReference type="EMBL" id="CAG8541525.1"/>
    </source>
</evidence>
<dbReference type="GO" id="GO:0046983">
    <property type="term" value="F:protein dimerization activity"/>
    <property type="evidence" value="ECO:0007669"/>
    <property type="project" value="InterPro"/>
</dbReference>
<dbReference type="OrthoDB" id="5344169at2759"/>
<feature type="transmembrane region" description="Helical" evidence="5">
    <location>
        <begin position="26"/>
        <end position="45"/>
    </location>
</feature>
<evidence type="ECO:0000256" key="1">
    <source>
        <dbReference type="ARBA" id="ARBA00023125"/>
    </source>
</evidence>
<keyword evidence="5" id="KW-0812">Transmembrane</keyword>
<keyword evidence="2" id="KW-0539">Nucleus</keyword>
<feature type="region of interest" description="Disordered" evidence="4">
    <location>
        <begin position="323"/>
        <end position="379"/>
    </location>
</feature>
<evidence type="ECO:0000256" key="5">
    <source>
        <dbReference type="SAM" id="Phobius"/>
    </source>
</evidence>
<dbReference type="SUPFAM" id="SSF47459">
    <property type="entry name" value="HLH, helix-loop-helix DNA-binding domain"/>
    <property type="match status" value="1"/>
</dbReference>
<evidence type="ECO:0000256" key="2">
    <source>
        <dbReference type="ARBA" id="ARBA00023242"/>
    </source>
</evidence>
<proteinExistence type="predicted"/>
<dbReference type="Pfam" id="PF00010">
    <property type="entry name" value="HLH"/>
    <property type="match status" value="1"/>
</dbReference>
<dbReference type="Gene3D" id="4.10.280.10">
    <property type="entry name" value="Helix-loop-helix DNA-binding domain"/>
    <property type="match status" value="1"/>
</dbReference>
<dbReference type="InterPro" id="IPR011598">
    <property type="entry name" value="bHLH_dom"/>
</dbReference>
<protein>
    <submittedName>
        <fullName evidence="7">27323_t:CDS:1</fullName>
    </submittedName>
</protein>
<dbReference type="SMART" id="SM00353">
    <property type="entry name" value="HLH"/>
    <property type="match status" value="1"/>
</dbReference>
<feature type="compositionally biased region" description="Polar residues" evidence="4">
    <location>
        <begin position="248"/>
        <end position="275"/>
    </location>
</feature>